<accession>A0A7S2Q443</accession>
<feature type="compositionally biased region" description="Basic and acidic residues" evidence="1">
    <location>
        <begin position="158"/>
        <end position="176"/>
    </location>
</feature>
<organism evidence="2">
    <name type="scientific">Skeletonema marinoi</name>
    <dbReference type="NCBI Taxonomy" id="267567"/>
    <lineage>
        <taxon>Eukaryota</taxon>
        <taxon>Sar</taxon>
        <taxon>Stramenopiles</taxon>
        <taxon>Ochrophyta</taxon>
        <taxon>Bacillariophyta</taxon>
        <taxon>Coscinodiscophyceae</taxon>
        <taxon>Thalassiosirophycidae</taxon>
        <taxon>Thalassiosirales</taxon>
        <taxon>Skeletonemataceae</taxon>
        <taxon>Skeletonema</taxon>
        <taxon>Skeletonema marinoi-dohrnii complex</taxon>
    </lineage>
</organism>
<feature type="region of interest" description="Disordered" evidence="1">
    <location>
        <begin position="156"/>
        <end position="176"/>
    </location>
</feature>
<evidence type="ECO:0000313" key="2">
    <source>
        <dbReference type="EMBL" id="CAD9631984.1"/>
    </source>
</evidence>
<evidence type="ECO:0000256" key="1">
    <source>
        <dbReference type="SAM" id="MobiDB-lite"/>
    </source>
</evidence>
<proteinExistence type="predicted"/>
<name>A0A7S2Q443_9STRA</name>
<dbReference type="AlphaFoldDB" id="A0A7S2Q443"/>
<dbReference type="EMBL" id="HBGZ01033089">
    <property type="protein sequence ID" value="CAD9631984.1"/>
    <property type="molecule type" value="Transcribed_RNA"/>
</dbReference>
<feature type="region of interest" description="Disordered" evidence="1">
    <location>
        <begin position="1"/>
        <end position="68"/>
    </location>
</feature>
<gene>
    <name evidence="2" type="ORF">SMAR0320_LOCUS23686</name>
</gene>
<sequence length="398" mass="45056">MTSSPRTRSKGGHDGKNEDGEDGVDDDSSNAYFSHFEGDSNNDDERKPSADTDDTTEGAAPRVTNENADIADFFTNSLVFTSACTNKDPPTKQPTPEELKQAEFPTGATVDQAIASAEIERPDLYRRLSNKYCSPSQPVAVLEHETKQLLRVFPTIGGRRDKNGDGTRDSKPSKESLMHAFGGRGSLASYYGSNGKLANHFFELVYIEGGHSEYVEKLKEVTDESKAKFDHLAEKAKKMREFNQNSEFSVTDPRSQRSSNQIIEVYEWREDEKRKSEKPLYKFSGIVACSKSFPIGNNWKRAGYANLPSDKFHEGVIWKKLFFIKYKTIEVDEMYDMEEAFNAIEVDIARYEELKKRFHKGKCYRKGCDCVMSSAIPDYMLSSNYESFKNLYLGVSNE</sequence>
<protein>
    <submittedName>
        <fullName evidence="2">Uncharacterized protein</fullName>
    </submittedName>
</protein>
<feature type="compositionally biased region" description="Acidic residues" evidence="1">
    <location>
        <begin position="19"/>
        <end position="28"/>
    </location>
</feature>
<reference evidence="2" key="1">
    <citation type="submission" date="2021-01" db="EMBL/GenBank/DDBJ databases">
        <authorList>
            <person name="Corre E."/>
            <person name="Pelletier E."/>
            <person name="Niang G."/>
            <person name="Scheremetjew M."/>
            <person name="Finn R."/>
            <person name="Kale V."/>
            <person name="Holt S."/>
            <person name="Cochrane G."/>
            <person name="Meng A."/>
            <person name="Brown T."/>
            <person name="Cohen L."/>
        </authorList>
    </citation>
    <scope>NUCLEOTIDE SEQUENCE</scope>
    <source>
        <strain evidence="2">SM1012Den-03</strain>
    </source>
</reference>